<evidence type="ECO:0000313" key="2">
    <source>
        <dbReference type="Proteomes" id="UP000823561"/>
    </source>
</evidence>
<dbReference type="AlphaFoldDB" id="A0AAV6FRA3"/>
<reference evidence="1" key="1">
    <citation type="submission" date="2020-10" db="EMBL/GenBank/DDBJ databases">
        <title>Chromosome-scale genome assembly of the Allis shad, Alosa alosa.</title>
        <authorList>
            <person name="Margot Z."/>
            <person name="Christophe K."/>
            <person name="Cabau C."/>
            <person name="Louis A."/>
            <person name="Berthelot C."/>
            <person name="Parey E."/>
            <person name="Roest Crollius H."/>
            <person name="Montfort J."/>
            <person name="Robinson-Rechavi M."/>
            <person name="Bucao C."/>
            <person name="Bouchez O."/>
            <person name="Gislard M."/>
            <person name="Lluch J."/>
            <person name="Milhes M."/>
            <person name="Lampietro C."/>
            <person name="Lopez Roques C."/>
            <person name="Donnadieu C."/>
            <person name="Braasch I."/>
            <person name="Desvignes T."/>
            <person name="Postlethwait J."/>
            <person name="Bobe J."/>
            <person name="Guiguen Y."/>
        </authorList>
    </citation>
    <scope>NUCLEOTIDE SEQUENCE</scope>
    <source>
        <strain evidence="1">M-15738</strain>
        <tissue evidence="1">Blood</tissue>
    </source>
</reference>
<keyword evidence="2" id="KW-1185">Reference proteome</keyword>
<evidence type="ECO:0000313" key="1">
    <source>
        <dbReference type="EMBL" id="KAG5262931.1"/>
    </source>
</evidence>
<protein>
    <submittedName>
        <fullName evidence="1">Uncharacterized protein</fullName>
    </submittedName>
</protein>
<accession>A0AAV6FRA3</accession>
<comment type="caution">
    <text evidence="1">The sequence shown here is derived from an EMBL/GenBank/DDBJ whole genome shotgun (WGS) entry which is preliminary data.</text>
</comment>
<organism evidence="1 2">
    <name type="scientific">Alosa alosa</name>
    <name type="common">allis shad</name>
    <dbReference type="NCBI Taxonomy" id="278164"/>
    <lineage>
        <taxon>Eukaryota</taxon>
        <taxon>Metazoa</taxon>
        <taxon>Chordata</taxon>
        <taxon>Craniata</taxon>
        <taxon>Vertebrata</taxon>
        <taxon>Euteleostomi</taxon>
        <taxon>Actinopterygii</taxon>
        <taxon>Neopterygii</taxon>
        <taxon>Teleostei</taxon>
        <taxon>Clupei</taxon>
        <taxon>Clupeiformes</taxon>
        <taxon>Clupeoidei</taxon>
        <taxon>Clupeidae</taxon>
        <taxon>Alosa</taxon>
    </lineage>
</organism>
<dbReference type="Proteomes" id="UP000823561">
    <property type="component" value="Chromosome 22"/>
</dbReference>
<name>A0AAV6FRA3_9TELE</name>
<sequence length="75" mass="8382">MKCVQCALEDMKAQFPLFMCRCPLAGVHFTQPERLQTLKCGSFVGGTLTYNHQRLPRAPITGTLTEEPQPSLEQS</sequence>
<gene>
    <name evidence="1" type="ORF">AALO_G00280590</name>
</gene>
<dbReference type="EMBL" id="JADWDJ010000022">
    <property type="protein sequence ID" value="KAG5262931.1"/>
    <property type="molecule type" value="Genomic_DNA"/>
</dbReference>
<proteinExistence type="predicted"/>